<comment type="caution">
    <text evidence="2">The sequence shown here is derived from an EMBL/GenBank/DDBJ whole genome shotgun (WGS) entry which is preliminary data.</text>
</comment>
<accession>A0AA36NLW3</accession>
<protein>
    <submittedName>
        <fullName evidence="2">Uncharacterized protein</fullName>
    </submittedName>
</protein>
<dbReference type="AlphaFoldDB" id="A0AA36NLW3"/>
<gene>
    <name evidence="2" type="ORF">EVOR1521_LOCUS30992</name>
</gene>
<evidence type="ECO:0000313" key="2">
    <source>
        <dbReference type="EMBL" id="CAJ1410046.1"/>
    </source>
</evidence>
<organism evidence="2 3">
    <name type="scientific">Effrenium voratum</name>
    <dbReference type="NCBI Taxonomy" id="2562239"/>
    <lineage>
        <taxon>Eukaryota</taxon>
        <taxon>Sar</taxon>
        <taxon>Alveolata</taxon>
        <taxon>Dinophyceae</taxon>
        <taxon>Suessiales</taxon>
        <taxon>Symbiodiniaceae</taxon>
        <taxon>Effrenium</taxon>
    </lineage>
</organism>
<feature type="non-terminal residue" evidence="2">
    <location>
        <position position="1"/>
    </location>
</feature>
<evidence type="ECO:0000313" key="3">
    <source>
        <dbReference type="Proteomes" id="UP001178507"/>
    </source>
</evidence>
<evidence type="ECO:0000256" key="1">
    <source>
        <dbReference type="SAM" id="MobiDB-lite"/>
    </source>
</evidence>
<keyword evidence="3" id="KW-1185">Reference proteome</keyword>
<reference evidence="2" key="1">
    <citation type="submission" date="2023-08" db="EMBL/GenBank/DDBJ databases">
        <authorList>
            <person name="Chen Y."/>
            <person name="Shah S."/>
            <person name="Dougan E. K."/>
            <person name="Thang M."/>
            <person name="Chan C."/>
        </authorList>
    </citation>
    <scope>NUCLEOTIDE SEQUENCE</scope>
</reference>
<feature type="region of interest" description="Disordered" evidence="1">
    <location>
        <begin position="60"/>
        <end position="88"/>
    </location>
</feature>
<name>A0AA36NLW3_9DINO</name>
<feature type="region of interest" description="Disordered" evidence="1">
    <location>
        <begin position="104"/>
        <end position="127"/>
    </location>
</feature>
<sequence length="197" mass="21237">SRCGQLDRKIDDRFFRKMASPLRRSLSRGAASGALSLGSAVTPRSAQGAALIRAASNASLHSMSSVGARTPKTPRTPRTPKTPNSSFFSPSISAAAGYAANFAHASPEDLPSPTSGSGVSPERHRGLGGIRHQADLPILLGQSGAQTSPSLEEPRSVRFQDDLDSFARSTREMVMMRQRARRERKEMVDKAMRENMS</sequence>
<proteinExistence type="predicted"/>
<feature type="compositionally biased region" description="Low complexity" evidence="1">
    <location>
        <begin position="79"/>
        <end position="88"/>
    </location>
</feature>
<dbReference type="EMBL" id="CAUJNA010003803">
    <property type="protein sequence ID" value="CAJ1410046.1"/>
    <property type="molecule type" value="Genomic_DNA"/>
</dbReference>
<dbReference type="Proteomes" id="UP001178507">
    <property type="component" value="Unassembled WGS sequence"/>
</dbReference>